<evidence type="ECO:0000313" key="2">
    <source>
        <dbReference type="Proteomes" id="UP000789570"/>
    </source>
</evidence>
<keyword evidence="2" id="KW-1185">Reference proteome</keyword>
<sequence length="70" mass="8464">MKDYAEKLKAIYSQEKFFYNFKYTDFKNIQKIGGVFTTVYRAKWKYGDGFLVLKSFNFIDKKAFDEIMNM</sequence>
<name>A0A9N9IYM3_9GLOM</name>
<proteinExistence type="predicted"/>
<organism evidence="1 2">
    <name type="scientific">Funneliformis caledonium</name>
    <dbReference type="NCBI Taxonomy" id="1117310"/>
    <lineage>
        <taxon>Eukaryota</taxon>
        <taxon>Fungi</taxon>
        <taxon>Fungi incertae sedis</taxon>
        <taxon>Mucoromycota</taxon>
        <taxon>Glomeromycotina</taxon>
        <taxon>Glomeromycetes</taxon>
        <taxon>Glomerales</taxon>
        <taxon>Glomeraceae</taxon>
        <taxon>Funneliformis</taxon>
    </lineage>
</organism>
<protein>
    <submittedName>
        <fullName evidence="1">7615_t:CDS:1</fullName>
    </submittedName>
</protein>
<evidence type="ECO:0000313" key="1">
    <source>
        <dbReference type="EMBL" id="CAG8753921.1"/>
    </source>
</evidence>
<accession>A0A9N9IYM3</accession>
<dbReference type="AlphaFoldDB" id="A0A9N9IYM3"/>
<feature type="non-terminal residue" evidence="1">
    <location>
        <position position="70"/>
    </location>
</feature>
<dbReference type="EMBL" id="CAJVPQ010019420">
    <property type="protein sequence ID" value="CAG8753921.1"/>
    <property type="molecule type" value="Genomic_DNA"/>
</dbReference>
<gene>
    <name evidence="1" type="ORF">FCALED_LOCUS16479</name>
</gene>
<dbReference type="Proteomes" id="UP000789570">
    <property type="component" value="Unassembled WGS sequence"/>
</dbReference>
<reference evidence="1" key="1">
    <citation type="submission" date="2021-06" db="EMBL/GenBank/DDBJ databases">
        <authorList>
            <person name="Kallberg Y."/>
            <person name="Tangrot J."/>
            <person name="Rosling A."/>
        </authorList>
    </citation>
    <scope>NUCLEOTIDE SEQUENCE</scope>
    <source>
        <strain evidence="1">UK204</strain>
    </source>
</reference>
<comment type="caution">
    <text evidence="1">The sequence shown here is derived from an EMBL/GenBank/DDBJ whole genome shotgun (WGS) entry which is preliminary data.</text>
</comment>